<proteinExistence type="predicted"/>
<comment type="caution">
    <text evidence="2">The sequence shown here is derived from an EMBL/GenBank/DDBJ whole genome shotgun (WGS) entry which is preliminary data.</text>
</comment>
<organism evidence="2 3">
    <name type="scientific">Nonomuraea turkmeniaca</name>
    <dbReference type="NCBI Taxonomy" id="103838"/>
    <lineage>
        <taxon>Bacteria</taxon>
        <taxon>Bacillati</taxon>
        <taxon>Actinomycetota</taxon>
        <taxon>Actinomycetes</taxon>
        <taxon>Streptosporangiales</taxon>
        <taxon>Streptosporangiaceae</taxon>
        <taxon>Nonomuraea</taxon>
    </lineage>
</organism>
<keyword evidence="3" id="KW-1185">Reference proteome</keyword>
<dbReference type="Proteomes" id="UP000309128">
    <property type="component" value="Unassembled WGS sequence"/>
</dbReference>
<dbReference type="RefSeq" id="WP_138667735.1">
    <property type="nucleotide sequence ID" value="NZ_VCKY01000065.1"/>
</dbReference>
<dbReference type="AlphaFoldDB" id="A0A5S4FIH4"/>
<feature type="region of interest" description="Disordered" evidence="1">
    <location>
        <begin position="168"/>
        <end position="188"/>
    </location>
</feature>
<feature type="region of interest" description="Disordered" evidence="1">
    <location>
        <begin position="1"/>
        <end position="69"/>
    </location>
</feature>
<sequence>MSAVAGRRTGRATTGPIPVTRATTGPSSLPRFDAGPSSLPHFDAAAGDPTPLSRTDATATGPIPAIRTAPAGDDDYLPIFAQVQSAWFERGNAGDATWGSAKADAGWSAAEAAATPSDAGATTSGLPKRVPKANLVPGTAETTSAPKGVAPIPRLSPERIRSRLNSFQEGCRQARTRISTGDLPPFTT</sequence>
<evidence type="ECO:0000313" key="2">
    <source>
        <dbReference type="EMBL" id="TMR19223.1"/>
    </source>
</evidence>
<dbReference type="EMBL" id="VCKY01000065">
    <property type="protein sequence ID" value="TMR19223.1"/>
    <property type="molecule type" value="Genomic_DNA"/>
</dbReference>
<evidence type="ECO:0000256" key="1">
    <source>
        <dbReference type="SAM" id="MobiDB-lite"/>
    </source>
</evidence>
<dbReference type="OrthoDB" id="5168056at2"/>
<feature type="region of interest" description="Disordered" evidence="1">
    <location>
        <begin position="136"/>
        <end position="156"/>
    </location>
</feature>
<protein>
    <submittedName>
        <fullName evidence="2">Uncharacterized protein</fullName>
    </submittedName>
</protein>
<reference evidence="2 3" key="1">
    <citation type="submission" date="2019-05" db="EMBL/GenBank/DDBJ databases">
        <title>Draft genome sequence of Nonomuraea turkmeniaca DSM 43926.</title>
        <authorList>
            <person name="Saricaoglu S."/>
            <person name="Isik K."/>
        </authorList>
    </citation>
    <scope>NUCLEOTIDE SEQUENCE [LARGE SCALE GENOMIC DNA]</scope>
    <source>
        <strain evidence="2 3">DSM 43926</strain>
    </source>
</reference>
<gene>
    <name evidence="2" type="ORF">ETD86_20360</name>
</gene>
<accession>A0A5S4FIH4</accession>
<name>A0A5S4FIH4_9ACTN</name>
<evidence type="ECO:0000313" key="3">
    <source>
        <dbReference type="Proteomes" id="UP000309128"/>
    </source>
</evidence>